<dbReference type="EMBL" id="KV441028">
    <property type="protein sequence ID" value="OAD65423.1"/>
    <property type="molecule type" value="Genomic_DNA"/>
</dbReference>
<accession>A0A162TA58</accession>
<dbReference type="InterPro" id="IPR041232">
    <property type="entry name" value="NPL"/>
</dbReference>
<name>A0A162TA58_PHYB8</name>
<dbReference type="OrthoDB" id="2265977at2759"/>
<dbReference type="Proteomes" id="UP000077315">
    <property type="component" value="Unassembled WGS sequence"/>
</dbReference>
<proteinExistence type="predicted"/>
<gene>
    <name evidence="3" type="ORF">PHYBLDRAFT_184163</name>
</gene>
<evidence type="ECO:0000256" key="1">
    <source>
        <dbReference type="SAM" id="MobiDB-lite"/>
    </source>
</evidence>
<reference evidence="4" key="1">
    <citation type="submission" date="2015-06" db="EMBL/GenBank/DDBJ databases">
        <title>Expansion of signal transduction pathways in fungi by whole-genome duplication.</title>
        <authorList>
            <consortium name="DOE Joint Genome Institute"/>
            <person name="Corrochano L.M."/>
            <person name="Kuo A."/>
            <person name="Marcet-Houben M."/>
            <person name="Polaino S."/>
            <person name="Salamov A."/>
            <person name="Villalobos J.M."/>
            <person name="Alvarez M.I."/>
            <person name="Avalos J."/>
            <person name="Benito E.P."/>
            <person name="Benoit I."/>
            <person name="Burger G."/>
            <person name="Camino L.P."/>
            <person name="Canovas D."/>
            <person name="Cerda-Olmedo E."/>
            <person name="Cheng J.-F."/>
            <person name="Dominguez A."/>
            <person name="Elias M."/>
            <person name="Eslava A.P."/>
            <person name="Glaser F."/>
            <person name="Grimwood J."/>
            <person name="Gutierrez G."/>
            <person name="Heitman J."/>
            <person name="Henrissat B."/>
            <person name="Iturriaga E.A."/>
            <person name="Lang B.F."/>
            <person name="Lavin J.L."/>
            <person name="Lee S."/>
            <person name="Li W."/>
            <person name="Lindquist E."/>
            <person name="Lopez-Garcia S."/>
            <person name="Luque E.M."/>
            <person name="Marcos A.T."/>
            <person name="Martin J."/>
            <person name="McCluskey K."/>
            <person name="Medina H.R."/>
            <person name="Miralles-Duran A."/>
            <person name="Miyazaki A."/>
            <person name="Munoz-Torres E."/>
            <person name="Oguiza J.A."/>
            <person name="Ohm R."/>
            <person name="Olmedo M."/>
            <person name="Orejas M."/>
            <person name="Ortiz-Castellanos L."/>
            <person name="Pisabarro A.G."/>
            <person name="Rodriguez-Romero J."/>
            <person name="Ruiz-Herrera J."/>
            <person name="Ruiz-Vazquez R."/>
            <person name="Sanz C."/>
            <person name="Schackwitz W."/>
            <person name="Schmutz J."/>
            <person name="Shahriari M."/>
            <person name="Shelest E."/>
            <person name="Silva-Franco F."/>
            <person name="Soanes D."/>
            <person name="Syed K."/>
            <person name="Tagua V.G."/>
            <person name="Talbot N.J."/>
            <person name="Thon M."/>
            <person name="De vries R.P."/>
            <person name="Wiebenga A."/>
            <person name="Yadav J.S."/>
            <person name="Braun E.L."/>
            <person name="Baker S."/>
            <person name="Garre V."/>
            <person name="Horwitz B."/>
            <person name="Torres-Martinez S."/>
            <person name="Idnurm A."/>
            <person name="Herrera-Estrella A."/>
            <person name="Gabaldon T."/>
            <person name="Grigoriev I.V."/>
        </authorList>
    </citation>
    <scope>NUCLEOTIDE SEQUENCE [LARGE SCALE GENOMIC DNA]</scope>
    <source>
        <strain evidence="4">NRRL 1555(-)</strain>
    </source>
</reference>
<protein>
    <recommendedName>
        <fullName evidence="2">Nucleoplasmin-like domain-containing protein</fullName>
    </recommendedName>
</protein>
<dbReference type="GeneID" id="28999801"/>
<dbReference type="STRING" id="763407.A0A162TA58"/>
<evidence type="ECO:0000259" key="2">
    <source>
        <dbReference type="Pfam" id="PF17800"/>
    </source>
</evidence>
<keyword evidence="4" id="KW-1185">Reference proteome</keyword>
<feature type="region of interest" description="Disordered" evidence="1">
    <location>
        <begin position="90"/>
        <end position="117"/>
    </location>
</feature>
<dbReference type="Pfam" id="PF17800">
    <property type="entry name" value="NPL"/>
    <property type="match status" value="1"/>
</dbReference>
<dbReference type="RefSeq" id="XP_018283463.1">
    <property type="nucleotide sequence ID" value="XM_018438895.1"/>
</dbReference>
<feature type="domain" description="Nucleoplasmin-like" evidence="2">
    <location>
        <begin position="5"/>
        <end position="92"/>
    </location>
</feature>
<dbReference type="AlphaFoldDB" id="A0A162TA58"/>
<sequence>MSHSIWAEVITPEERCRVDIDGVLCLSMATLMPHAKKGRTTLLLEVNGLEYAICSLIADNVENQPLRIFLTEEDEATIRVSGANSISLTGTVERDEDFTPEEDEDADSHGSLQFRDPSDNTFLGGFELRHFGLAQQNSMFDKVDLRKEETSLEEGALNDRIVIGLINSMKNSGDKAKIKMAKTLRSKLNQSIAERNTKQKSLK</sequence>
<dbReference type="InParanoid" id="A0A162TA58"/>
<evidence type="ECO:0000313" key="4">
    <source>
        <dbReference type="Proteomes" id="UP000077315"/>
    </source>
</evidence>
<dbReference type="Gene3D" id="2.60.120.340">
    <property type="entry name" value="Nucleoplasmin core domain"/>
    <property type="match status" value="1"/>
</dbReference>
<organism evidence="3 4">
    <name type="scientific">Phycomyces blakesleeanus (strain ATCC 8743b / DSM 1359 / FGSC 10004 / NBRC 33097 / NRRL 1555)</name>
    <dbReference type="NCBI Taxonomy" id="763407"/>
    <lineage>
        <taxon>Eukaryota</taxon>
        <taxon>Fungi</taxon>
        <taxon>Fungi incertae sedis</taxon>
        <taxon>Mucoromycota</taxon>
        <taxon>Mucoromycotina</taxon>
        <taxon>Mucoromycetes</taxon>
        <taxon>Mucorales</taxon>
        <taxon>Phycomycetaceae</taxon>
        <taxon>Phycomyces</taxon>
    </lineage>
</organism>
<dbReference type="VEuPathDB" id="FungiDB:PHYBLDRAFT_184163"/>
<feature type="compositionally biased region" description="Acidic residues" evidence="1">
    <location>
        <begin position="94"/>
        <end position="106"/>
    </location>
</feature>
<evidence type="ECO:0000313" key="3">
    <source>
        <dbReference type="EMBL" id="OAD65423.1"/>
    </source>
</evidence>